<keyword evidence="1" id="KW-0175">Coiled coil</keyword>
<gene>
    <name evidence="3" type="ORF">FYJ30_05440</name>
</gene>
<dbReference type="GO" id="GO:0003677">
    <property type="term" value="F:DNA binding"/>
    <property type="evidence" value="ECO:0007669"/>
    <property type="project" value="InterPro"/>
</dbReference>
<feature type="coiled-coil region" evidence="1">
    <location>
        <begin position="134"/>
        <end position="164"/>
    </location>
</feature>
<dbReference type="InterPro" id="IPR005039">
    <property type="entry name" value="Ant_C"/>
</dbReference>
<comment type="caution">
    <text evidence="3">The sequence shown here is derived from an EMBL/GenBank/DDBJ whole genome shotgun (WGS) entry which is preliminary data.</text>
</comment>
<dbReference type="EMBL" id="VULU01000007">
    <property type="protein sequence ID" value="MSS47773.1"/>
    <property type="molecule type" value="Genomic_DNA"/>
</dbReference>
<evidence type="ECO:0000256" key="1">
    <source>
        <dbReference type="SAM" id="Coils"/>
    </source>
</evidence>
<dbReference type="Pfam" id="PF03374">
    <property type="entry name" value="ANT"/>
    <property type="match status" value="1"/>
</dbReference>
<dbReference type="RefSeq" id="WP_154577240.1">
    <property type="nucleotide sequence ID" value="NZ_VULU01000007.1"/>
</dbReference>
<evidence type="ECO:0000313" key="3">
    <source>
        <dbReference type="EMBL" id="MSS47773.1"/>
    </source>
</evidence>
<dbReference type="InterPro" id="IPR036887">
    <property type="entry name" value="HTH_APSES_sf"/>
</dbReference>
<reference evidence="3 4" key="1">
    <citation type="submission" date="2019-09" db="EMBL/GenBank/DDBJ databases">
        <title>In-depth cultivation of the pig gut microbiome towards novel bacterial diversity and tailored functional studies.</title>
        <authorList>
            <person name="Wylensek D."/>
            <person name="Hitch T.C.A."/>
            <person name="Clavel T."/>
        </authorList>
    </citation>
    <scope>NUCLEOTIDE SEQUENCE [LARGE SCALE GENOMIC DNA]</scope>
    <source>
        <strain evidence="3 4">WCA-389-WT-3C</strain>
    </source>
</reference>
<dbReference type="Proteomes" id="UP000460950">
    <property type="component" value="Unassembled WGS sequence"/>
</dbReference>
<protein>
    <recommendedName>
        <fullName evidence="2">KilA-N domain-containing protein</fullName>
    </recommendedName>
</protein>
<evidence type="ECO:0000259" key="2">
    <source>
        <dbReference type="PROSITE" id="PS51301"/>
    </source>
</evidence>
<dbReference type="SMART" id="SM01252">
    <property type="entry name" value="KilA-N"/>
    <property type="match status" value="1"/>
</dbReference>
<feature type="domain" description="KilA-N" evidence="2">
    <location>
        <begin position="6"/>
        <end position="108"/>
    </location>
</feature>
<dbReference type="SUPFAM" id="SSF54616">
    <property type="entry name" value="DNA-binding domain of Mlu1-box binding protein MBP1"/>
    <property type="match status" value="1"/>
</dbReference>
<dbReference type="Pfam" id="PF04383">
    <property type="entry name" value="KilA-N"/>
    <property type="match status" value="1"/>
</dbReference>
<evidence type="ECO:0000313" key="4">
    <source>
        <dbReference type="Proteomes" id="UP000460950"/>
    </source>
</evidence>
<dbReference type="AlphaFoldDB" id="A0A7K0JDD8"/>
<proteinExistence type="predicted"/>
<dbReference type="PROSITE" id="PS51301">
    <property type="entry name" value="KILA_N"/>
    <property type="match status" value="1"/>
</dbReference>
<accession>A0A7K0JDD8</accession>
<dbReference type="InterPro" id="IPR017880">
    <property type="entry name" value="KilA_N"/>
</dbReference>
<dbReference type="InterPro" id="IPR018004">
    <property type="entry name" value="KilA/APSES_HTH"/>
</dbReference>
<name>A0A7K0JDD8_PHOVU</name>
<organism evidence="3 4">
    <name type="scientific">Phocaeicola vulgatus</name>
    <name type="common">Bacteroides vulgatus</name>
    <dbReference type="NCBI Taxonomy" id="821"/>
    <lineage>
        <taxon>Bacteria</taxon>
        <taxon>Pseudomonadati</taxon>
        <taxon>Bacteroidota</taxon>
        <taxon>Bacteroidia</taxon>
        <taxon>Bacteroidales</taxon>
        <taxon>Bacteroidaceae</taxon>
        <taxon>Phocaeicola</taxon>
    </lineage>
</organism>
<sequence>MRQLNENQIFQYNGSPITFQKGDSVMVNATEMAKPFGKRCNDFLSTKQTKELISSLSAKTGISATGLVTVNQGGNNQGTWMHEDLALVFAQWLSPDFYLWCNDRIKELLQYGMTATQPTLEQMINNPDLVISLATQLKSEREEKQRLALEVQKKEQEKQSIIEETKPAVVFKECFTSSSTNILIGDLAKLITQNGYKIGEIRLYEWMVENKFLIRRQRYSRSKNKYINDYMPTQRAAEMGLFFVKERPIVSGENPIFIKHTCYVTGKGQVYFLNKFKSLMAA</sequence>